<accession>A0A8S5UEY9</accession>
<evidence type="ECO:0000313" key="1">
    <source>
        <dbReference type="EMBL" id="DAF92995.1"/>
    </source>
</evidence>
<sequence length="205" mass="21699">MERELMAIFGKSGVTNKTPGNIVFGAGTIHKGLKYTAGSGGVSGSWNFAESLVGATNGGSKVSIVPEIANIEVDGIGVKSKGMAQKTGETATMEINFAELTKDIIQAATLGQAGTSADTTYDVIESKTEIAEGDYWENIAFVGKTLSGKYIIAILENALCTSGFEHEGKNKEGAAGKYTFESYAEFGDSTDQDKLPWHIYYPKAS</sequence>
<organism evidence="1">
    <name type="scientific">Siphoviridae sp. ctN5F10</name>
    <dbReference type="NCBI Taxonomy" id="2825465"/>
    <lineage>
        <taxon>Viruses</taxon>
        <taxon>Duplodnaviria</taxon>
        <taxon>Heunggongvirae</taxon>
        <taxon>Uroviricota</taxon>
        <taxon>Caudoviricetes</taxon>
    </lineage>
</organism>
<dbReference type="EMBL" id="BK016078">
    <property type="protein sequence ID" value="DAF92995.1"/>
    <property type="molecule type" value="Genomic_DNA"/>
</dbReference>
<proteinExistence type="predicted"/>
<protein>
    <submittedName>
        <fullName evidence="1">Major tail protein</fullName>
    </submittedName>
</protein>
<name>A0A8S5UEY9_9CAUD</name>
<reference evidence="1" key="1">
    <citation type="journal article" date="2021" name="Proc. Natl. Acad. Sci. U.S.A.">
        <title>A Catalog of Tens of Thousands of Viruses from Human Metagenomes Reveals Hidden Associations with Chronic Diseases.</title>
        <authorList>
            <person name="Tisza M.J."/>
            <person name="Buck C.B."/>
        </authorList>
    </citation>
    <scope>NUCLEOTIDE SEQUENCE</scope>
    <source>
        <strain evidence="1">CtN5F10</strain>
    </source>
</reference>